<evidence type="ECO:0000256" key="8">
    <source>
        <dbReference type="PROSITE-ProRule" id="PRU00169"/>
    </source>
</evidence>
<dbReference type="Pfam" id="PF17853">
    <property type="entry name" value="GGDEF_2"/>
    <property type="match status" value="1"/>
</dbReference>
<dbReference type="Proteomes" id="UP000640274">
    <property type="component" value="Unassembled WGS sequence"/>
</dbReference>
<reference evidence="11" key="1">
    <citation type="submission" date="2020-12" db="EMBL/GenBank/DDBJ databases">
        <authorList>
            <person name="Huq M.A."/>
        </authorList>
    </citation>
    <scope>NUCLEOTIDE SEQUENCE</scope>
    <source>
        <strain evidence="11">MAHUQ-46</strain>
    </source>
</reference>
<dbReference type="InterPro" id="IPR018060">
    <property type="entry name" value="HTH_AraC"/>
</dbReference>
<evidence type="ECO:0000259" key="9">
    <source>
        <dbReference type="PROSITE" id="PS01124"/>
    </source>
</evidence>
<dbReference type="PROSITE" id="PS01124">
    <property type="entry name" value="HTH_ARAC_FAMILY_2"/>
    <property type="match status" value="1"/>
</dbReference>
<dbReference type="SUPFAM" id="SSF46689">
    <property type="entry name" value="Homeodomain-like"/>
    <property type="match status" value="1"/>
</dbReference>
<evidence type="ECO:0000256" key="1">
    <source>
        <dbReference type="ARBA" id="ARBA00004496"/>
    </source>
</evidence>
<comment type="subcellular location">
    <subcellularLocation>
        <location evidence="1">Cytoplasm</location>
    </subcellularLocation>
</comment>
<name>A0A934MR08_9BACL</name>
<dbReference type="InterPro" id="IPR001789">
    <property type="entry name" value="Sig_transdc_resp-reg_receiver"/>
</dbReference>
<dbReference type="InterPro" id="IPR041522">
    <property type="entry name" value="CdaR_GGDEF"/>
</dbReference>
<evidence type="ECO:0000256" key="3">
    <source>
        <dbReference type="ARBA" id="ARBA00022553"/>
    </source>
</evidence>
<dbReference type="GO" id="GO:0043565">
    <property type="term" value="F:sequence-specific DNA binding"/>
    <property type="evidence" value="ECO:0007669"/>
    <property type="project" value="InterPro"/>
</dbReference>
<dbReference type="GO" id="GO:0005737">
    <property type="term" value="C:cytoplasm"/>
    <property type="evidence" value="ECO:0007669"/>
    <property type="project" value="UniProtKB-SubCell"/>
</dbReference>
<dbReference type="CDD" id="cd17536">
    <property type="entry name" value="REC_YesN-like"/>
    <property type="match status" value="1"/>
</dbReference>
<dbReference type="PANTHER" id="PTHR42713">
    <property type="entry name" value="HISTIDINE KINASE-RELATED"/>
    <property type="match status" value="1"/>
</dbReference>
<evidence type="ECO:0000313" key="12">
    <source>
        <dbReference type="Proteomes" id="UP000640274"/>
    </source>
</evidence>
<dbReference type="PROSITE" id="PS50110">
    <property type="entry name" value="RESPONSE_REGULATORY"/>
    <property type="match status" value="1"/>
</dbReference>
<evidence type="ECO:0000256" key="7">
    <source>
        <dbReference type="ARBA" id="ARBA00023163"/>
    </source>
</evidence>
<dbReference type="EMBL" id="JAELUP010000072">
    <property type="protein sequence ID" value="MBJ6362423.1"/>
    <property type="molecule type" value="Genomic_DNA"/>
</dbReference>
<evidence type="ECO:0000256" key="4">
    <source>
        <dbReference type="ARBA" id="ARBA00023012"/>
    </source>
</evidence>
<evidence type="ECO:0000259" key="10">
    <source>
        <dbReference type="PROSITE" id="PS50110"/>
    </source>
</evidence>
<dbReference type="Gene3D" id="3.40.50.2300">
    <property type="match status" value="1"/>
</dbReference>
<dbReference type="Pfam" id="PF00072">
    <property type="entry name" value="Response_reg"/>
    <property type="match status" value="1"/>
</dbReference>
<keyword evidence="6" id="KW-0238">DNA-binding</keyword>
<dbReference type="GO" id="GO:0000160">
    <property type="term" value="P:phosphorelay signal transduction system"/>
    <property type="evidence" value="ECO:0007669"/>
    <property type="project" value="UniProtKB-KW"/>
</dbReference>
<keyword evidence="7" id="KW-0804">Transcription</keyword>
<keyword evidence="4" id="KW-0902">Two-component regulatory system</keyword>
<gene>
    <name evidence="11" type="ORF">JFN88_14245</name>
</gene>
<feature type="modified residue" description="4-aspartylphosphate" evidence="8">
    <location>
        <position position="55"/>
    </location>
</feature>
<dbReference type="SMART" id="SM00448">
    <property type="entry name" value="REC"/>
    <property type="match status" value="1"/>
</dbReference>
<keyword evidence="12" id="KW-1185">Reference proteome</keyword>
<dbReference type="GO" id="GO:0003700">
    <property type="term" value="F:DNA-binding transcription factor activity"/>
    <property type="evidence" value="ECO:0007669"/>
    <property type="project" value="InterPro"/>
</dbReference>
<dbReference type="PRINTS" id="PR00032">
    <property type="entry name" value="HTHARAC"/>
</dbReference>
<proteinExistence type="predicted"/>
<dbReference type="AlphaFoldDB" id="A0A934MR08"/>
<sequence length="548" mass="62039">MYKVLLVDDEADVREGLLLEMDWKACGFIVSGVAENGKEALELMESLDPDVVITDISMPFMNGLELAGRLRTLNPLLKLVILTGYDEFDYARQAVRLHVDEYLLKPFSSDTLRDLLLRIRQRIEEEMSHREDIRRLQEHYRISLPMLGESFLASLLTRRLPKALIAEKARSYGLRLNGHAYVVAAIALHSPEEEASPGPGQSLRASGDVDLMLHAMLNIAKEIWDAERLGSNFIYQNHIVLLAVGEGDEAWHSRLQGTLDNVLRSIDHFLKLPITIGVGSAVTDASHLKHSFTDALLALDYRLVLGSGKVIDICDVERRDNQHLRLDELKEQALIRSLKVGTAEELAEVVERLFADLHDASFAYSDIQLYLLEVVTAVLRTAKDAGVQFDTLFWPGFQLHSELFNYADLREMQSGFYDICSRIMGHIASYRQSAYKELVEKAIRYTKENYMDASLSIQKVCVYLHISAGYFSSVFKKEVKVTYGQYLMSIRMEAAKELLRATELKAFEIAERVGFADPNYFSFCFKKGVGVSPKEYRSRSLSGEPSHP</sequence>
<keyword evidence="3 8" id="KW-0597">Phosphoprotein</keyword>
<dbReference type="InterPro" id="IPR051552">
    <property type="entry name" value="HptR"/>
</dbReference>
<feature type="domain" description="Response regulatory" evidence="10">
    <location>
        <begin position="3"/>
        <end position="120"/>
    </location>
</feature>
<dbReference type="SMART" id="SM00342">
    <property type="entry name" value="HTH_ARAC"/>
    <property type="match status" value="1"/>
</dbReference>
<protein>
    <submittedName>
        <fullName evidence="11">Response regulator</fullName>
    </submittedName>
</protein>
<keyword evidence="5" id="KW-0805">Transcription regulation</keyword>
<accession>A0A934MR08</accession>
<evidence type="ECO:0000313" key="11">
    <source>
        <dbReference type="EMBL" id="MBJ6362423.1"/>
    </source>
</evidence>
<dbReference type="InterPro" id="IPR020449">
    <property type="entry name" value="Tscrpt_reg_AraC-type_HTH"/>
</dbReference>
<organism evidence="11 12">
    <name type="scientific">Paenibacillus roseus</name>
    <dbReference type="NCBI Taxonomy" id="2798579"/>
    <lineage>
        <taxon>Bacteria</taxon>
        <taxon>Bacillati</taxon>
        <taxon>Bacillota</taxon>
        <taxon>Bacilli</taxon>
        <taxon>Bacillales</taxon>
        <taxon>Paenibacillaceae</taxon>
        <taxon>Paenibacillus</taxon>
    </lineage>
</organism>
<dbReference type="Pfam" id="PF12833">
    <property type="entry name" value="HTH_18"/>
    <property type="match status" value="1"/>
</dbReference>
<evidence type="ECO:0000256" key="5">
    <source>
        <dbReference type="ARBA" id="ARBA00023015"/>
    </source>
</evidence>
<evidence type="ECO:0000256" key="2">
    <source>
        <dbReference type="ARBA" id="ARBA00022490"/>
    </source>
</evidence>
<dbReference type="RefSeq" id="WP_199019968.1">
    <property type="nucleotide sequence ID" value="NZ_JAELUP010000072.1"/>
</dbReference>
<feature type="domain" description="HTH araC/xylS-type" evidence="9">
    <location>
        <begin position="440"/>
        <end position="539"/>
    </location>
</feature>
<dbReference type="InterPro" id="IPR009057">
    <property type="entry name" value="Homeodomain-like_sf"/>
</dbReference>
<dbReference type="PANTHER" id="PTHR42713:SF3">
    <property type="entry name" value="TRANSCRIPTIONAL REGULATORY PROTEIN HPTR"/>
    <property type="match status" value="1"/>
</dbReference>
<evidence type="ECO:0000256" key="6">
    <source>
        <dbReference type="ARBA" id="ARBA00023125"/>
    </source>
</evidence>
<keyword evidence="2" id="KW-0963">Cytoplasm</keyword>
<dbReference type="InterPro" id="IPR011006">
    <property type="entry name" value="CheY-like_superfamily"/>
</dbReference>
<dbReference type="Gene3D" id="1.10.10.60">
    <property type="entry name" value="Homeodomain-like"/>
    <property type="match status" value="2"/>
</dbReference>
<comment type="caution">
    <text evidence="11">The sequence shown here is derived from an EMBL/GenBank/DDBJ whole genome shotgun (WGS) entry which is preliminary data.</text>
</comment>
<dbReference type="SUPFAM" id="SSF52172">
    <property type="entry name" value="CheY-like"/>
    <property type="match status" value="1"/>
</dbReference>